<feature type="chain" id="PRO_5040386652" evidence="1">
    <location>
        <begin position="21"/>
        <end position="137"/>
    </location>
</feature>
<protein>
    <submittedName>
        <fullName evidence="2">Uncharacterized protein</fullName>
    </submittedName>
</protein>
<proteinExistence type="predicted"/>
<gene>
    <name evidence="2" type="ORF">M0811_13685</name>
</gene>
<organism evidence="2 3">
    <name type="scientific">Anaeramoeba ignava</name>
    <name type="common">Anaerobic marine amoeba</name>
    <dbReference type="NCBI Taxonomy" id="1746090"/>
    <lineage>
        <taxon>Eukaryota</taxon>
        <taxon>Metamonada</taxon>
        <taxon>Anaeramoebidae</taxon>
        <taxon>Anaeramoeba</taxon>
    </lineage>
</organism>
<dbReference type="Proteomes" id="UP001149090">
    <property type="component" value="Unassembled WGS sequence"/>
</dbReference>
<evidence type="ECO:0000313" key="2">
    <source>
        <dbReference type="EMBL" id="KAJ5066404.1"/>
    </source>
</evidence>
<keyword evidence="1" id="KW-0732">Signal</keyword>
<dbReference type="AlphaFoldDB" id="A0A9Q0R545"/>
<evidence type="ECO:0000256" key="1">
    <source>
        <dbReference type="SAM" id="SignalP"/>
    </source>
</evidence>
<feature type="signal peptide" evidence="1">
    <location>
        <begin position="1"/>
        <end position="20"/>
    </location>
</feature>
<evidence type="ECO:0000313" key="3">
    <source>
        <dbReference type="Proteomes" id="UP001149090"/>
    </source>
</evidence>
<sequence>MKKTIKITIILFFSVMVCLNQAPNSISKPELLWSYVGCYSSWCETGWYSSPALLETQGKIVAASYSVWMIDGATGNIEWTAAAGHGSNEPSASSVGRTCVMDLNGIMKPGFPKQVASNEIRSLTVADFNGDGYYQIL</sequence>
<keyword evidence="3" id="KW-1185">Reference proteome</keyword>
<comment type="caution">
    <text evidence="2">The sequence shown here is derived from an EMBL/GenBank/DDBJ whole genome shotgun (WGS) entry which is preliminary data.</text>
</comment>
<dbReference type="EMBL" id="JAPDFW010000144">
    <property type="protein sequence ID" value="KAJ5066404.1"/>
    <property type="molecule type" value="Genomic_DNA"/>
</dbReference>
<name>A0A9Q0R545_ANAIG</name>
<reference evidence="2" key="1">
    <citation type="submission" date="2022-10" db="EMBL/GenBank/DDBJ databases">
        <title>Novel sulphate-reducing endosymbionts in the free-living metamonad Anaeramoeba.</title>
        <authorList>
            <person name="Jerlstrom-Hultqvist J."/>
            <person name="Cepicka I."/>
            <person name="Gallot-Lavallee L."/>
            <person name="Salas-Leiva D."/>
            <person name="Curtis B.A."/>
            <person name="Zahonova K."/>
            <person name="Pipaliya S."/>
            <person name="Dacks J."/>
            <person name="Roger A.J."/>
        </authorList>
    </citation>
    <scope>NUCLEOTIDE SEQUENCE</scope>
    <source>
        <strain evidence="2">BMAN</strain>
    </source>
</reference>
<dbReference type="OrthoDB" id="200924at2759"/>
<accession>A0A9Q0R545</accession>